<keyword evidence="3" id="KW-1185">Reference proteome</keyword>
<organism evidence="2 3">
    <name type="scientific">Vanrija pseudolonga</name>
    <dbReference type="NCBI Taxonomy" id="143232"/>
    <lineage>
        <taxon>Eukaryota</taxon>
        <taxon>Fungi</taxon>
        <taxon>Dikarya</taxon>
        <taxon>Basidiomycota</taxon>
        <taxon>Agaricomycotina</taxon>
        <taxon>Tremellomycetes</taxon>
        <taxon>Trichosporonales</taxon>
        <taxon>Trichosporonaceae</taxon>
        <taxon>Vanrija</taxon>
    </lineage>
</organism>
<evidence type="ECO:0000313" key="3">
    <source>
        <dbReference type="Proteomes" id="UP000827549"/>
    </source>
</evidence>
<evidence type="ECO:0000256" key="1">
    <source>
        <dbReference type="SAM" id="MobiDB-lite"/>
    </source>
</evidence>
<feature type="compositionally biased region" description="Acidic residues" evidence="1">
    <location>
        <begin position="160"/>
        <end position="169"/>
    </location>
</feature>
<dbReference type="Proteomes" id="UP000827549">
    <property type="component" value="Chromosome 7"/>
</dbReference>
<gene>
    <name evidence="2" type="ORF">LOC62_07G009472</name>
</gene>
<name>A0AAF0YIS4_9TREE</name>
<evidence type="ECO:0000313" key="2">
    <source>
        <dbReference type="EMBL" id="WOO85984.1"/>
    </source>
</evidence>
<dbReference type="RefSeq" id="XP_062632010.1">
    <property type="nucleotide sequence ID" value="XM_062776026.1"/>
</dbReference>
<proteinExistence type="predicted"/>
<dbReference type="GeneID" id="87812633"/>
<protein>
    <submittedName>
        <fullName evidence="2">Uncharacterized protein</fullName>
    </submittedName>
</protein>
<accession>A0AAF0YIS4</accession>
<dbReference type="AlphaFoldDB" id="A0AAF0YIS4"/>
<sequence>MSIQPLRPGWSPVAYFPPHKTIGVHIASLTNIWVEDHPFVIPTQELVDGLRPWFTPEAKNLLLLAVDQHALQGDAESLVMKCSPKCSNRIRNSTELQVYNTPGAGAFLRRGIEAGSIPTDGKGLPLPTDGKGLPVPKKKRHRMTKKKKRPAALNVSETEDKVEPEDEGFLGDAESVPSTAEPAHTSISEVQEKADSPPPFEPEEEEATTPINSPVVKAWYDRPEQSCFCNTCLDPPERYARIDDSDLE</sequence>
<reference evidence="2" key="1">
    <citation type="submission" date="2023-10" db="EMBL/GenBank/DDBJ databases">
        <authorList>
            <person name="Noh H."/>
        </authorList>
    </citation>
    <scope>NUCLEOTIDE SEQUENCE</scope>
    <source>
        <strain evidence="2">DUCC4014</strain>
    </source>
</reference>
<feature type="region of interest" description="Disordered" evidence="1">
    <location>
        <begin position="117"/>
        <end position="212"/>
    </location>
</feature>
<dbReference type="EMBL" id="CP086720">
    <property type="protein sequence ID" value="WOO85984.1"/>
    <property type="molecule type" value="Genomic_DNA"/>
</dbReference>
<feature type="compositionally biased region" description="Basic residues" evidence="1">
    <location>
        <begin position="136"/>
        <end position="150"/>
    </location>
</feature>